<evidence type="ECO:0000256" key="12">
    <source>
        <dbReference type="ARBA" id="ARBA00034864"/>
    </source>
</evidence>
<dbReference type="GO" id="GO:0005869">
    <property type="term" value="C:dynactin complex"/>
    <property type="evidence" value="ECO:0007669"/>
    <property type="project" value="InterPro"/>
</dbReference>
<dbReference type="PANTHER" id="PTHR13034">
    <property type="entry name" value="DYNACTIN P62 SUBUNIT"/>
    <property type="match status" value="1"/>
</dbReference>
<comment type="subunit">
    <text evidence="13">Subunit of dynactin, a multiprotein complex part of a tripartite complex with dynein and a adapter, such as BICDL1, BICD2 or HOOK3. The dynactin complex is built around ACTR1A/ACTB filament and consists of an actin-related filament composed of a shoulder domain, a pointed end and a barbed end. Its length is defined by its flexible shoulder domain. The soulder is composed of 2 DCTN1 subunits, 4 DCTN2 and 2 DCTN3. The 4 DCNT2 (via N-terminus) bind the ACTR1A filament and act as molecular rulers to determine the length. The pointed end is important for binding dynein-dynactin cargo adapters. Consists of 4 subunits: ACTR10, DCNT4, DCTN5 and DCTN6. The barbed end is composed of a CAPZA1:CAPZB heterodimers, which binds ACTR1A/ACTB filament and dynactin and stabilizes dynactin. Interacts with ATP7B, but not ATP7A, in a copper-dependent manner. Interacts with ANK2; this interaction is required for localization at costameres. Interacts with N4BP2L1.</text>
</comment>
<evidence type="ECO:0000313" key="15">
    <source>
        <dbReference type="EMBL" id="PPS95043.1"/>
    </source>
</evidence>
<evidence type="ECO:0000256" key="13">
    <source>
        <dbReference type="ARBA" id="ARBA00093507"/>
    </source>
</evidence>
<evidence type="ECO:0000256" key="11">
    <source>
        <dbReference type="ARBA" id="ARBA00034776"/>
    </source>
</evidence>
<dbReference type="VEuPathDB" id="CryptoDB:CHUDEA2_1430"/>
<keyword evidence="8" id="KW-0007">Acetylation</keyword>
<evidence type="ECO:0000313" key="14">
    <source>
        <dbReference type="EMBL" id="CUV04498.1"/>
    </source>
</evidence>
<dbReference type="GO" id="GO:0001725">
    <property type="term" value="C:stress fiber"/>
    <property type="evidence" value="ECO:0007669"/>
    <property type="project" value="UniProtKB-SubCell"/>
</dbReference>
<evidence type="ECO:0000256" key="2">
    <source>
        <dbReference type="ARBA" id="ARBA00004529"/>
    </source>
</evidence>
<keyword evidence="9" id="KW-0175">Coiled coil</keyword>
<dbReference type="VEuPathDB" id="CryptoDB:Chro.20157"/>
<protein>
    <recommendedName>
        <fullName evidence="12">Dynactin subunit 4</fullName>
    </recommendedName>
</protein>
<dbReference type="InterPro" id="IPR008603">
    <property type="entry name" value="DCTN4"/>
</dbReference>
<accession>A0A0S4TDC1</accession>
<keyword evidence="16" id="KW-1185">Reference proteome</keyword>
<sequence length="461" mass="53437">MHNSNVFYLVNGENHDLINCYYCESCNKLISQEDVKIEVDTYFCPSCLENVPSSEAFSRNFRCINCHDCPKCMATISTNKLDLGSETDESNGRIMQHSYNCGFCHFSLNVNLEMDAGNEIDEKTLKESNDGNNKLHIHKQNDSLFLQESNYLSLIIDKVKNSAYKHFDTNISSETKQLNNPNDEQSELNLSLRILEEKQKTSASLIREKNIWLNSDKMKYLSNIRELLPTCLKKNDLSYRQYLNNPDIINSVYLSLRANSNNQTKLCPYMKKLSVQISKRCMACKRLVIKPQLNPLSQPPFRVNLSANLFFPNFRIVSIKDNSSGDRSFTKIIKIRTENLMDRQVRIDFLPERDQNEQLSIENSKVYSILKIEPKSFTIEPKWDPLLEQQSQQSNSFAHERRSRNRKYLDVFICESENIRDKIELELTAFTNFQSPTGNESTVQIKLIGKANIQDENYTTN</sequence>
<keyword evidence="10" id="KW-0206">Cytoskeleton</keyword>
<reference evidence="15 16" key="3">
    <citation type="submission" date="2017-10" db="EMBL/GenBank/DDBJ databases">
        <title>Consistent, comparative and evidence-based genome annotation and re-annotation for the closely-related species, Cryptosporidium parvum, C. hominis and C. tyzzeri.</title>
        <authorList>
            <person name="Baptista R.P."/>
            <person name="Li Y."/>
            <person name="Sateriale A."/>
            <person name="Striepen B."/>
            <person name="Kissinger J.C."/>
        </authorList>
    </citation>
    <scope>NUCLEOTIDE SEQUENCE [LARGE SCALE GENOMIC DNA]</scope>
    <source>
        <strain evidence="15">30976</strain>
    </source>
</reference>
<evidence type="ECO:0000256" key="6">
    <source>
        <dbReference type="ARBA" id="ARBA00022553"/>
    </source>
</evidence>
<reference evidence="15 16" key="1">
    <citation type="submission" date="2014-11" db="EMBL/GenBank/DDBJ databases">
        <title>Comparative genomic analysis of Cryptosporidium hominis reveals occurrence of genetic recombination in virulent subtypes.</title>
        <authorList>
            <person name="Guo Y."/>
            <person name="Tang K."/>
            <person name="Frace M."/>
            <person name="Li N."/>
            <person name="Roellig D.M."/>
            <person name="Sammons S."/>
            <person name="Knipe K."/>
            <person name="Rowe L."/>
            <person name="Feng Y."/>
            <person name="Xiao L."/>
        </authorList>
    </citation>
    <scope>NUCLEOTIDE SEQUENCE [LARGE SCALE GENOMIC DNA]</scope>
    <source>
        <strain evidence="15">30976</strain>
    </source>
</reference>
<dbReference type="AlphaFoldDB" id="A0A0S4TDC1"/>
<dbReference type="Proteomes" id="UP000199752">
    <property type="component" value="Chromosome 2"/>
</dbReference>
<evidence type="ECO:0000256" key="1">
    <source>
        <dbReference type="ARBA" id="ARBA00004300"/>
    </source>
</evidence>
<dbReference type="Proteomes" id="UP001429100">
    <property type="component" value="Unassembled WGS sequence"/>
</dbReference>
<dbReference type="PANTHER" id="PTHR13034:SF2">
    <property type="entry name" value="DYNACTIN SUBUNIT 4"/>
    <property type="match status" value="1"/>
</dbReference>
<evidence type="ECO:0000256" key="9">
    <source>
        <dbReference type="ARBA" id="ARBA00023054"/>
    </source>
</evidence>
<dbReference type="GO" id="GO:0005813">
    <property type="term" value="C:centrosome"/>
    <property type="evidence" value="ECO:0007669"/>
    <property type="project" value="UniProtKB-SubCell"/>
</dbReference>
<dbReference type="OrthoDB" id="283815at2759"/>
<dbReference type="Pfam" id="PF05502">
    <property type="entry name" value="Dynactin_p62"/>
    <property type="match status" value="1"/>
</dbReference>
<evidence type="ECO:0000256" key="8">
    <source>
        <dbReference type="ARBA" id="ARBA00022990"/>
    </source>
</evidence>
<organism evidence="14">
    <name type="scientific">Cryptosporidium hominis</name>
    <dbReference type="NCBI Taxonomy" id="237895"/>
    <lineage>
        <taxon>Eukaryota</taxon>
        <taxon>Sar</taxon>
        <taxon>Alveolata</taxon>
        <taxon>Apicomplexa</taxon>
        <taxon>Conoidasida</taxon>
        <taxon>Coccidia</taxon>
        <taxon>Eucoccidiorida</taxon>
        <taxon>Eimeriorina</taxon>
        <taxon>Cryptosporidiidae</taxon>
        <taxon>Cryptosporidium</taxon>
    </lineage>
</organism>
<comment type="similarity">
    <text evidence="11">Belongs to the dynactin subunit 4 family.</text>
</comment>
<comment type="subcellular location">
    <subcellularLocation>
        <location evidence="1">Cytoplasm</location>
        <location evidence="1">Cytoskeleton</location>
        <location evidence="1">Microtubule organizing center</location>
        <location evidence="1">Centrosome</location>
    </subcellularLocation>
    <subcellularLocation>
        <location evidence="2">Cytoplasm</location>
        <location evidence="2">Cytoskeleton</location>
        <location evidence="2">Stress fiber</location>
    </subcellularLocation>
    <subcellularLocation>
        <location evidence="3">Cytoplasm</location>
        <location evidence="3">Myofibril</location>
    </subcellularLocation>
</comment>
<evidence type="ECO:0000313" key="16">
    <source>
        <dbReference type="Proteomes" id="UP001429100"/>
    </source>
</evidence>
<evidence type="ECO:0000256" key="3">
    <source>
        <dbReference type="ARBA" id="ARBA00004657"/>
    </source>
</evidence>
<proteinExistence type="inferred from homology"/>
<evidence type="ECO:0000256" key="7">
    <source>
        <dbReference type="ARBA" id="ARBA00022843"/>
    </source>
</evidence>
<evidence type="ECO:0000256" key="5">
    <source>
        <dbReference type="ARBA" id="ARBA00022499"/>
    </source>
</evidence>
<dbReference type="VEuPathDB" id="CryptoDB:ChTU502y2012_418g0355"/>
<name>A0A0S4TDC1_CRYHO</name>
<dbReference type="EMBL" id="LN877948">
    <property type="protein sequence ID" value="CUV04498.1"/>
    <property type="molecule type" value="Genomic_DNA"/>
</dbReference>
<reference evidence="14" key="2">
    <citation type="submission" date="2015-08" db="EMBL/GenBank/DDBJ databases">
        <authorList>
            <person name="Babu N.S."/>
            <person name="Beckwith C.J."/>
            <person name="Beseler K.G."/>
            <person name="Brison A."/>
            <person name="Carone J.V."/>
            <person name="Caskin T.P."/>
            <person name="Diamond M."/>
            <person name="Durham M.E."/>
            <person name="Foxe J.M."/>
            <person name="Go M."/>
            <person name="Henderson B.A."/>
            <person name="Jones I.B."/>
            <person name="McGettigan J.A."/>
            <person name="Micheletti S.J."/>
            <person name="Nasrallah M.E."/>
            <person name="Ortiz D."/>
            <person name="Piller C.R."/>
            <person name="Privatt S.R."/>
            <person name="Schneider S.L."/>
            <person name="Sharp S."/>
            <person name="Smith T.C."/>
            <person name="Stanton J.D."/>
            <person name="Ullery H.E."/>
            <person name="Wilson R.J."/>
            <person name="Serrano M.G."/>
            <person name="Buck G."/>
            <person name="Lee V."/>
            <person name="Wang Y."/>
            <person name="Carvalho R."/>
            <person name="Voegtly L."/>
            <person name="Shi R."/>
            <person name="Duckworth R."/>
            <person name="Johnson A."/>
            <person name="Loviza R."/>
            <person name="Walstead R."/>
            <person name="Shah Z."/>
            <person name="Kiflezghi M."/>
            <person name="Wade K."/>
            <person name="Ball S.L."/>
            <person name="Bradley K.W."/>
            <person name="Asai D.J."/>
            <person name="Bowman C.A."/>
            <person name="Russell D.A."/>
            <person name="Pope W.H."/>
            <person name="Jacobs-Sera D."/>
            <person name="Hendrix R.W."/>
            <person name="Hatfull G.F."/>
        </authorList>
    </citation>
    <scope>NUCLEOTIDE SEQUENCE [LARGE SCALE GENOMIC DNA]</scope>
</reference>
<evidence type="ECO:0000256" key="4">
    <source>
        <dbReference type="ARBA" id="ARBA00022490"/>
    </source>
</evidence>
<keyword evidence="7" id="KW-0832">Ubl conjugation</keyword>
<keyword evidence="4" id="KW-0963">Cytoplasm</keyword>
<gene>
    <name evidence="14" type="ORF">CHUDEA2_1430</name>
    <name evidence="15" type="ORF">GY17_00002093</name>
</gene>
<evidence type="ECO:0000256" key="10">
    <source>
        <dbReference type="ARBA" id="ARBA00023212"/>
    </source>
</evidence>
<dbReference type="EMBL" id="JTAI01000039">
    <property type="protein sequence ID" value="PPS95043.1"/>
    <property type="molecule type" value="Genomic_DNA"/>
</dbReference>
<keyword evidence="5" id="KW-1017">Isopeptide bond</keyword>
<keyword evidence="6" id="KW-0597">Phosphoprotein</keyword>
<dbReference type="VEuPathDB" id="CryptoDB:GY17_00002093"/>